<protein>
    <submittedName>
        <fullName evidence="4">Retrovirus-related pol polyprotein from transposon TNT 1-94</fullName>
    </submittedName>
</protein>
<dbReference type="Pfam" id="PF25597">
    <property type="entry name" value="SH3_retrovirus"/>
    <property type="match status" value="1"/>
</dbReference>
<dbReference type="SUPFAM" id="SSF53098">
    <property type="entry name" value="Ribonuclease H-like"/>
    <property type="match status" value="1"/>
</dbReference>
<feature type="domain" description="Integrase catalytic" evidence="3">
    <location>
        <begin position="343"/>
        <end position="520"/>
    </location>
</feature>
<dbReference type="Gene3D" id="3.30.420.10">
    <property type="entry name" value="Ribonuclease H-like superfamily/Ribonuclease H"/>
    <property type="match status" value="1"/>
</dbReference>
<dbReference type="Proteomes" id="UP001151760">
    <property type="component" value="Unassembled WGS sequence"/>
</dbReference>
<dbReference type="InterPro" id="IPR043502">
    <property type="entry name" value="DNA/RNA_pol_sf"/>
</dbReference>
<dbReference type="InterPro" id="IPR036397">
    <property type="entry name" value="RNaseH_sf"/>
</dbReference>
<gene>
    <name evidence="4" type="ORF">Tco_0706518</name>
</gene>
<dbReference type="SUPFAM" id="SSF56672">
    <property type="entry name" value="DNA/RNA polymerases"/>
    <property type="match status" value="1"/>
</dbReference>
<dbReference type="InterPro" id="IPR029472">
    <property type="entry name" value="Copia-like_N"/>
</dbReference>
<evidence type="ECO:0000256" key="1">
    <source>
        <dbReference type="ARBA" id="ARBA00022723"/>
    </source>
</evidence>
<dbReference type="Pfam" id="PF00665">
    <property type="entry name" value="rve"/>
    <property type="match status" value="1"/>
</dbReference>
<evidence type="ECO:0000256" key="2">
    <source>
        <dbReference type="ARBA" id="ARBA00022801"/>
    </source>
</evidence>
<dbReference type="InterPro" id="IPR039537">
    <property type="entry name" value="Retrotran_Ty1/copia-like"/>
</dbReference>
<dbReference type="InterPro" id="IPR057670">
    <property type="entry name" value="SH3_retrovirus"/>
</dbReference>
<keyword evidence="2" id="KW-0378">Hydrolase</keyword>
<organism evidence="4 5">
    <name type="scientific">Tanacetum coccineum</name>
    <dbReference type="NCBI Taxonomy" id="301880"/>
    <lineage>
        <taxon>Eukaryota</taxon>
        <taxon>Viridiplantae</taxon>
        <taxon>Streptophyta</taxon>
        <taxon>Embryophyta</taxon>
        <taxon>Tracheophyta</taxon>
        <taxon>Spermatophyta</taxon>
        <taxon>Magnoliopsida</taxon>
        <taxon>eudicotyledons</taxon>
        <taxon>Gunneridae</taxon>
        <taxon>Pentapetalae</taxon>
        <taxon>asterids</taxon>
        <taxon>campanulids</taxon>
        <taxon>Asterales</taxon>
        <taxon>Asteraceae</taxon>
        <taxon>Asteroideae</taxon>
        <taxon>Anthemideae</taxon>
        <taxon>Anthemidinae</taxon>
        <taxon>Tanacetum</taxon>
    </lineage>
</organism>
<dbReference type="PANTHER" id="PTHR42648">
    <property type="entry name" value="TRANSPOSASE, PUTATIVE-RELATED"/>
    <property type="match status" value="1"/>
</dbReference>
<dbReference type="CDD" id="cd09272">
    <property type="entry name" value="RNase_HI_RT_Ty1"/>
    <property type="match status" value="1"/>
</dbReference>
<proteinExistence type="predicted"/>
<dbReference type="InterPro" id="IPR001584">
    <property type="entry name" value="Integrase_cat-core"/>
</dbReference>
<dbReference type="InterPro" id="IPR013103">
    <property type="entry name" value="RVT_2"/>
</dbReference>
<dbReference type="InterPro" id="IPR012337">
    <property type="entry name" value="RNaseH-like_sf"/>
</dbReference>
<keyword evidence="5" id="KW-1185">Reference proteome</keyword>
<sequence>MELHMVSKLYQWSSKSAQNYRAWKRALEIGLSAKRKLGFVKGTVVRSATDENLAELWDTCNNMVICWIMGSVSESTARSIMFVGTASEIWQQLEKRFSLSDGSRKYKLNEDTYEITQSGSSVGEYYTKMKCVWEELDNINVLPVLAIVTPEISVFLAALNKQKEEQRLFQFLNGLEEHFSHQSSQILMIDPLPSVEVACSLLQQEESQRLLFKSSANIESLALLSKGIVKDKCSICGFKWHPPEKCGEAHVESGNISFTPQQFEQLLKSVQQMSQFNAEEEIDHHQFVAGLDNKEGNKYVKGSYGLWHHRLGHVSDVKMNQIHEISVSKSSHDNCLSCPMTKFTKLPYSISESHSSNVFELIHIDIWGSYKVSTHGKFRYFLTIVDDCSRGTWIYLLEQKSDSFEALKSFIKFVTTQFDKQIKIVRSDNALEFVKGQCGPYLASQGIVHQTSYVDRPQQNGRVKTKHRHILDTTRALRFHSKLPLKFWGDCVTTATFLINRLPSSVVGNVTPYEILLKKKLDYTSLRVFGCLAMVSNPLRTADKFDPRGVPCVFLGYPSNQKGYKFYNLLTKTTFVSRDVVFNETLFPFAENSTKKFLNPLPTTFSCYTQASNYWNDLSDDCIIPNNQNHTSPTVNPDSNSTIQTPSITVTETSSLPTAPIISPSVQIYLVNLLYHQEVFQDFVTALLVQKDLVNFKEAVADPGWCAAMDVELKALEENGTWELTVLLAGKKAIGSHWIFKTKLKADGTEERKKARLVVQGNRQRHGIDYQETFAHVAKMVTVRSLLAIAAVKGWFTCQMDVSNAFLHGDLFEEVYMKPPLGYIGKGHNVSADSKLDPQMVCKLKKSLYGLKQAPRQWFSKLSSVLLEFGYTQSKTDYSLFVKKEGTSFTVVLVYVDDLLITGNDESQINSLKAQLSLVFHMKDLGEYTKELLKERRVLNNKPYKLHMEPNLKLQADVGTPLQDPEVYRRFIGKLFYLTITRPDICYIVQLLSQFMQSSTSVHMQAVKHLLRYLLNSPRQGDLQQVIVFFWETLQLAGNPTKQVVVSRSSAEAEYRAMAMTCCEVTWLVNLFKDLGIKDMKPVELFCDNQAALYIVANPIFHARTKHIEVDCHYVRDQLKADKIKHTYVHTKSQLADVFTKVVSVDQHTKLVSKLGVSSSINSQLEGECTKDKG</sequence>
<evidence type="ECO:0000313" key="5">
    <source>
        <dbReference type="Proteomes" id="UP001151760"/>
    </source>
</evidence>
<comment type="caution">
    <text evidence="4">The sequence shown here is derived from an EMBL/GenBank/DDBJ whole genome shotgun (WGS) entry which is preliminary data.</text>
</comment>
<dbReference type="PROSITE" id="PS50994">
    <property type="entry name" value="INTEGRASE"/>
    <property type="match status" value="1"/>
</dbReference>
<dbReference type="PANTHER" id="PTHR42648:SF31">
    <property type="entry name" value="RNA-DIRECTED DNA POLYMERASE"/>
    <property type="match status" value="1"/>
</dbReference>
<dbReference type="Pfam" id="PF07727">
    <property type="entry name" value="RVT_2"/>
    <property type="match status" value="1"/>
</dbReference>
<reference evidence="4" key="1">
    <citation type="journal article" date="2022" name="Int. J. Mol. Sci.">
        <title>Draft Genome of Tanacetum Coccineum: Genomic Comparison of Closely Related Tanacetum-Family Plants.</title>
        <authorList>
            <person name="Yamashiro T."/>
            <person name="Shiraishi A."/>
            <person name="Nakayama K."/>
            <person name="Satake H."/>
        </authorList>
    </citation>
    <scope>NUCLEOTIDE SEQUENCE</scope>
</reference>
<evidence type="ECO:0000313" key="4">
    <source>
        <dbReference type="EMBL" id="GJS73677.1"/>
    </source>
</evidence>
<dbReference type="Pfam" id="PF14244">
    <property type="entry name" value="Retrotran_gag_3"/>
    <property type="match status" value="1"/>
</dbReference>
<keyword evidence="1" id="KW-0479">Metal-binding</keyword>
<accession>A0ABQ4Y9V6</accession>
<evidence type="ECO:0000259" key="3">
    <source>
        <dbReference type="PROSITE" id="PS50994"/>
    </source>
</evidence>
<name>A0ABQ4Y9V6_9ASTR</name>
<dbReference type="EMBL" id="BQNB010010171">
    <property type="protein sequence ID" value="GJS73677.1"/>
    <property type="molecule type" value="Genomic_DNA"/>
</dbReference>
<reference evidence="4" key="2">
    <citation type="submission" date="2022-01" db="EMBL/GenBank/DDBJ databases">
        <authorList>
            <person name="Yamashiro T."/>
            <person name="Shiraishi A."/>
            <person name="Satake H."/>
            <person name="Nakayama K."/>
        </authorList>
    </citation>
    <scope>NUCLEOTIDE SEQUENCE</scope>
</reference>